<organism evidence="3 4">
    <name type="scientific">Sanguibacter antarcticus</name>
    <dbReference type="NCBI Taxonomy" id="372484"/>
    <lineage>
        <taxon>Bacteria</taxon>
        <taxon>Bacillati</taxon>
        <taxon>Actinomycetota</taxon>
        <taxon>Actinomycetes</taxon>
        <taxon>Micrococcales</taxon>
        <taxon>Sanguibacteraceae</taxon>
        <taxon>Sanguibacter</taxon>
    </lineage>
</organism>
<sequence length="218" mass="23191">MTSPDAPISPQEPAKEVAARSWYKKKRYAIPTALLAIGVAANLGGGTDEDEPVAEPTTVTETTPAVVEDVIVEVDEPTAEEIAAEAEAERVAAEKAEADRVAEEQRAAADAEAARAAEEAASGTVSQQNALSKAGEYLRFTAFSRTGLIAQLEFEGFPTEDANWGVDRVEVDWNTQAAAKAKSYLEYSSFSRAGLVDQLLFEGFTAEQAEFGVSQTGL</sequence>
<keyword evidence="3" id="KW-0449">Lipoprotein</keyword>
<dbReference type="RefSeq" id="WP_245862567.1">
    <property type="nucleotide sequence ID" value="NZ_PDJG01000001.1"/>
</dbReference>
<protein>
    <submittedName>
        <fullName evidence="3">Host cell surface-exposed lipoprotein</fullName>
    </submittedName>
</protein>
<dbReference type="AlphaFoldDB" id="A0A2A9E8F3"/>
<feature type="domain" description="Putative host cell surface-exposed lipoprotein Ltp-like HTH region" evidence="2">
    <location>
        <begin position="127"/>
        <end position="168"/>
    </location>
</feature>
<feature type="domain" description="Putative host cell surface-exposed lipoprotein Ltp-like HTH region" evidence="2">
    <location>
        <begin position="172"/>
        <end position="214"/>
    </location>
</feature>
<comment type="caution">
    <text evidence="3">The sequence shown here is derived from an EMBL/GenBank/DDBJ whole genome shotgun (WGS) entry which is preliminary data.</text>
</comment>
<evidence type="ECO:0000256" key="1">
    <source>
        <dbReference type="SAM" id="Coils"/>
    </source>
</evidence>
<name>A0A2A9E8F3_9MICO</name>
<dbReference type="Gene3D" id="1.10.10.10">
    <property type="entry name" value="Winged helix-like DNA-binding domain superfamily/Winged helix DNA-binding domain"/>
    <property type="match status" value="2"/>
</dbReference>
<feature type="coiled-coil region" evidence="1">
    <location>
        <begin position="79"/>
        <end position="121"/>
    </location>
</feature>
<evidence type="ECO:0000259" key="2">
    <source>
        <dbReference type="Pfam" id="PF07553"/>
    </source>
</evidence>
<dbReference type="EMBL" id="PDJG01000001">
    <property type="protein sequence ID" value="PFG34841.1"/>
    <property type="molecule type" value="Genomic_DNA"/>
</dbReference>
<evidence type="ECO:0000313" key="3">
    <source>
        <dbReference type="EMBL" id="PFG34841.1"/>
    </source>
</evidence>
<proteinExistence type="predicted"/>
<dbReference type="Pfam" id="PF07553">
    <property type="entry name" value="Lipoprotein_Ltp"/>
    <property type="match status" value="2"/>
</dbReference>
<keyword evidence="1" id="KW-0175">Coiled coil</keyword>
<gene>
    <name evidence="3" type="ORF">ATL42_2769</name>
</gene>
<evidence type="ECO:0000313" key="4">
    <source>
        <dbReference type="Proteomes" id="UP000225548"/>
    </source>
</evidence>
<dbReference type="InterPro" id="IPR011434">
    <property type="entry name" value="Ltp-like_HTH"/>
</dbReference>
<reference evidence="3 4" key="1">
    <citation type="submission" date="2017-10" db="EMBL/GenBank/DDBJ databases">
        <title>Sequencing the genomes of 1000 actinobacteria strains.</title>
        <authorList>
            <person name="Klenk H.-P."/>
        </authorList>
    </citation>
    <scope>NUCLEOTIDE SEQUENCE [LARGE SCALE GENOMIC DNA]</scope>
    <source>
        <strain evidence="3 4">DSM 18966</strain>
    </source>
</reference>
<keyword evidence="4" id="KW-1185">Reference proteome</keyword>
<dbReference type="Proteomes" id="UP000225548">
    <property type="component" value="Unassembled WGS sequence"/>
</dbReference>
<dbReference type="InterPro" id="IPR036388">
    <property type="entry name" value="WH-like_DNA-bd_sf"/>
</dbReference>
<accession>A0A2A9E8F3</accession>